<keyword evidence="2" id="KW-0677">Repeat</keyword>
<evidence type="ECO:0000313" key="4">
    <source>
        <dbReference type="EMBL" id="KAG5651449.1"/>
    </source>
</evidence>
<keyword evidence="5" id="KW-1185">Reference proteome</keyword>
<dbReference type="Gene3D" id="2.130.10.10">
    <property type="entry name" value="YVTN repeat-like/Quinoprotein amine dehydrogenase"/>
    <property type="match status" value="1"/>
</dbReference>
<dbReference type="InterPro" id="IPR015943">
    <property type="entry name" value="WD40/YVTN_repeat-like_dom_sf"/>
</dbReference>
<evidence type="ECO:0000313" key="5">
    <source>
        <dbReference type="Proteomes" id="UP000717328"/>
    </source>
</evidence>
<dbReference type="OrthoDB" id="60955at2759"/>
<name>A0A9P7KIZ4_9AGAR</name>
<evidence type="ECO:0000256" key="1">
    <source>
        <dbReference type="ARBA" id="ARBA00022574"/>
    </source>
</evidence>
<proteinExistence type="predicted"/>
<dbReference type="SUPFAM" id="SSF50978">
    <property type="entry name" value="WD40 repeat-like"/>
    <property type="match status" value="1"/>
</dbReference>
<evidence type="ECO:0008006" key="6">
    <source>
        <dbReference type="Google" id="ProtNLM"/>
    </source>
</evidence>
<reference evidence="4" key="1">
    <citation type="submission" date="2021-02" db="EMBL/GenBank/DDBJ databases">
        <authorList>
            <person name="Nieuwenhuis M."/>
            <person name="Van De Peppel L.J.J."/>
        </authorList>
    </citation>
    <scope>NUCLEOTIDE SEQUENCE</scope>
    <source>
        <strain evidence="4">D49</strain>
    </source>
</reference>
<protein>
    <recommendedName>
        <fullName evidence="6">Peroxin-7</fullName>
    </recommendedName>
</protein>
<dbReference type="GO" id="GO:0016239">
    <property type="term" value="P:positive regulation of macroautophagy"/>
    <property type="evidence" value="ECO:0007669"/>
    <property type="project" value="TreeGrafter"/>
</dbReference>
<feature type="repeat" description="WD" evidence="3">
    <location>
        <begin position="75"/>
        <end position="89"/>
    </location>
</feature>
<accession>A0A9P7KIZ4</accession>
<dbReference type="SMART" id="SM00320">
    <property type="entry name" value="WD40"/>
    <property type="match status" value="1"/>
</dbReference>
<evidence type="ECO:0000256" key="2">
    <source>
        <dbReference type="ARBA" id="ARBA00022737"/>
    </source>
</evidence>
<dbReference type="InterPro" id="IPR036322">
    <property type="entry name" value="WD40_repeat_dom_sf"/>
</dbReference>
<dbReference type="InterPro" id="IPR001680">
    <property type="entry name" value="WD40_rpt"/>
</dbReference>
<dbReference type="GO" id="GO:1904263">
    <property type="term" value="P:positive regulation of TORC1 signaling"/>
    <property type="evidence" value="ECO:0007669"/>
    <property type="project" value="TreeGrafter"/>
</dbReference>
<sequence length="241" mass="26056">MGYTWNPLHAVVGLDNGSIYRWDLKNGQRGLLDRLPVAHTASVTTLDWCDRSFPNPLAQSAVTGPETGGFGLGWLVSGGLDRCVKVWDLTGPGSSTRMPSKPTYVLHPSFPVRRVAWRPSYECELAVVSNVEFSSGSNPDLATNNAVGAGGTGITSDGVKPDIRASIGGDAVEIWDVRRGWIPKWSVTGSAGESAVTGMSPFMKPIPSDMSLCRSGLWWSRRDLDAKLVWDIFSNRSAALY</sequence>
<reference evidence="4" key="2">
    <citation type="submission" date="2021-10" db="EMBL/GenBank/DDBJ databases">
        <title>Phylogenomics reveals ancestral predisposition of the termite-cultivated fungus Termitomyces towards a domesticated lifestyle.</title>
        <authorList>
            <person name="Auxier B."/>
            <person name="Grum-Grzhimaylo A."/>
            <person name="Cardenas M.E."/>
            <person name="Lodge J.D."/>
            <person name="Laessoe T."/>
            <person name="Pedersen O."/>
            <person name="Smith M.E."/>
            <person name="Kuyper T.W."/>
            <person name="Franco-Molano E.A."/>
            <person name="Baroni T.J."/>
            <person name="Aanen D.K."/>
        </authorList>
    </citation>
    <scope>NUCLEOTIDE SEQUENCE</scope>
    <source>
        <strain evidence="4">D49</strain>
    </source>
</reference>
<organism evidence="4 5">
    <name type="scientific">Sphagnurus paluster</name>
    <dbReference type="NCBI Taxonomy" id="117069"/>
    <lineage>
        <taxon>Eukaryota</taxon>
        <taxon>Fungi</taxon>
        <taxon>Dikarya</taxon>
        <taxon>Basidiomycota</taxon>
        <taxon>Agaricomycotina</taxon>
        <taxon>Agaricomycetes</taxon>
        <taxon>Agaricomycetidae</taxon>
        <taxon>Agaricales</taxon>
        <taxon>Tricholomatineae</taxon>
        <taxon>Lyophyllaceae</taxon>
        <taxon>Sphagnurus</taxon>
    </lineage>
</organism>
<gene>
    <name evidence="4" type="ORF">H0H81_008607</name>
</gene>
<dbReference type="PROSITE" id="PS50082">
    <property type="entry name" value="WD_REPEATS_2"/>
    <property type="match status" value="1"/>
</dbReference>
<comment type="caution">
    <text evidence="4">The sequence shown here is derived from an EMBL/GenBank/DDBJ whole genome shotgun (WGS) entry which is preliminary data.</text>
</comment>
<dbReference type="InterPro" id="IPR037590">
    <property type="entry name" value="WDR24"/>
</dbReference>
<keyword evidence="1 3" id="KW-0853">WD repeat</keyword>
<dbReference type="GO" id="GO:0005829">
    <property type="term" value="C:cytosol"/>
    <property type="evidence" value="ECO:0007669"/>
    <property type="project" value="TreeGrafter"/>
</dbReference>
<dbReference type="PANTHER" id="PTHR46200:SF1">
    <property type="entry name" value="GATOR COMPLEX PROTEIN WDR24"/>
    <property type="match status" value="1"/>
</dbReference>
<dbReference type="AlphaFoldDB" id="A0A9P7KIZ4"/>
<dbReference type="GO" id="GO:0005774">
    <property type="term" value="C:vacuolar membrane"/>
    <property type="evidence" value="ECO:0007669"/>
    <property type="project" value="TreeGrafter"/>
</dbReference>
<dbReference type="EMBL" id="JABCKI010000241">
    <property type="protein sequence ID" value="KAG5651449.1"/>
    <property type="molecule type" value="Genomic_DNA"/>
</dbReference>
<dbReference type="GO" id="GO:0061700">
    <property type="term" value="C:GATOR2 complex"/>
    <property type="evidence" value="ECO:0007669"/>
    <property type="project" value="TreeGrafter"/>
</dbReference>
<dbReference type="PANTHER" id="PTHR46200">
    <property type="entry name" value="GATOR COMPLEX PROTEIN WDR24"/>
    <property type="match status" value="1"/>
</dbReference>
<dbReference type="Proteomes" id="UP000717328">
    <property type="component" value="Unassembled WGS sequence"/>
</dbReference>
<evidence type="ECO:0000256" key="3">
    <source>
        <dbReference type="PROSITE-ProRule" id="PRU00221"/>
    </source>
</evidence>